<evidence type="ECO:0000313" key="2">
    <source>
        <dbReference type="EMBL" id="CAH2074994.1"/>
    </source>
</evidence>
<sequence>MVRQSPRRHFDVVRRRSHGRISSRRMKGKTCASCESARGSHAAMGLNLAPPLRPPRAALPTREKDVSVTDCAT</sequence>
<dbReference type="Proteomes" id="UP000837857">
    <property type="component" value="Chromosome 8"/>
</dbReference>
<feature type="region of interest" description="Disordered" evidence="1">
    <location>
        <begin position="1"/>
        <end position="32"/>
    </location>
</feature>
<dbReference type="EMBL" id="OW152820">
    <property type="protein sequence ID" value="CAH2074994.1"/>
    <property type="molecule type" value="Genomic_DNA"/>
</dbReference>
<keyword evidence="3" id="KW-1185">Reference proteome</keyword>
<accession>A0ABN8J4K3</accession>
<feature type="non-terminal residue" evidence="2">
    <location>
        <position position="73"/>
    </location>
</feature>
<name>A0ABN8J4K3_9NEOP</name>
<protein>
    <submittedName>
        <fullName evidence="2">Uncharacterized protein</fullName>
    </submittedName>
</protein>
<feature type="compositionally biased region" description="Basic residues" evidence="1">
    <location>
        <begin position="15"/>
        <end position="28"/>
    </location>
</feature>
<reference evidence="2" key="1">
    <citation type="submission" date="2022-03" db="EMBL/GenBank/DDBJ databases">
        <authorList>
            <person name="Martin H S."/>
        </authorList>
    </citation>
    <scope>NUCLEOTIDE SEQUENCE</scope>
</reference>
<evidence type="ECO:0000313" key="3">
    <source>
        <dbReference type="Proteomes" id="UP000837857"/>
    </source>
</evidence>
<gene>
    <name evidence="2" type="ORF">IPOD504_LOCUS16405</name>
</gene>
<feature type="region of interest" description="Disordered" evidence="1">
    <location>
        <begin position="45"/>
        <end position="73"/>
    </location>
</feature>
<evidence type="ECO:0000256" key="1">
    <source>
        <dbReference type="SAM" id="MobiDB-lite"/>
    </source>
</evidence>
<proteinExistence type="predicted"/>
<organism evidence="2 3">
    <name type="scientific">Iphiclides podalirius</name>
    <name type="common">scarce swallowtail</name>
    <dbReference type="NCBI Taxonomy" id="110791"/>
    <lineage>
        <taxon>Eukaryota</taxon>
        <taxon>Metazoa</taxon>
        <taxon>Ecdysozoa</taxon>
        <taxon>Arthropoda</taxon>
        <taxon>Hexapoda</taxon>
        <taxon>Insecta</taxon>
        <taxon>Pterygota</taxon>
        <taxon>Neoptera</taxon>
        <taxon>Endopterygota</taxon>
        <taxon>Lepidoptera</taxon>
        <taxon>Glossata</taxon>
        <taxon>Ditrysia</taxon>
        <taxon>Papilionoidea</taxon>
        <taxon>Papilionidae</taxon>
        <taxon>Papilioninae</taxon>
        <taxon>Iphiclides</taxon>
    </lineage>
</organism>